<organism evidence="2 3">
    <name type="scientific">Mobilicoccus caccae</name>
    <dbReference type="NCBI Taxonomy" id="1859295"/>
    <lineage>
        <taxon>Bacteria</taxon>
        <taxon>Bacillati</taxon>
        <taxon>Actinomycetota</taxon>
        <taxon>Actinomycetes</taxon>
        <taxon>Micrococcales</taxon>
        <taxon>Dermatophilaceae</taxon>
        <taxon>Mobilicoccus</taxon>
    </lineage>
</organism>
<dbReference type="SUPFAM" id="SSF52980">
    <property type="entry name" value="Restriction endonuclease-like"/>
    <property type="match status" value="1"/>
</dbReference>
<reference evidence="3" key="1">
    <citation type="journal article" date="2019" name="Int. J. Syst. Evol. Microbiol.">
        <title>The Global Catalogue of Microorganisms (GCM) 10K type strain sequencing project: providing services to taxonomists for standard genome sequencing and annotation.</title>
        <authorList>
            <consortium name="The Broad Institute Genomics Platform"/>
            <consortium name="The Broad Institute Genome Sequencing Center for Infectious Disease"/>
            <person name="Wu L."/>
            <person name="Ma J."/>
        </authorList>
    </citation>
    <scope>NUCLEOTIDE SEQUENCE [LARGE SCALE GENOMIC DNA]</scope>
    <source>
        <strain evidence="3">NBRC 113072</strain>
    </source>
</reference>
<sequence>MPHPSRMAELHAALVAAGGIAGWADLVRASSAATVRSALVRDTIRRVGRGVYALSTHSEPRVGDPTLARAWSRWALGPTDAEVAALVARHAHARGCFGALSHRCAASHHGWPVLCEPPVLEIALPHGRRGFTHVADQPVRLCRHDLAPAERREHATSHLRTVIDCAVDLPWPEALAIADSALRAGSVEPGELIQAADRYRGRGAPRVRRVAQAADGHSANPFESTLRAVLADVPEVRLRLQHEITHGNGRVRVDLADPDLRIVVEADSYEFHGSVEAFARDRRRYTELTAAGWTVLPFCFGDVMKNPGWVREMVRAAALVRST</sequence>
<dbReference type="Proteomes" id="UP001157126">
    <property type="component" value="Unassembled WGS sequence"/>
</dbReference>
<feature type="domain" description="DUF559" evidence="1">
    <location>
        <begin position="249"/>
        <end position="314"/>
    </location>
</feature>
<proteinExistence type="predicted"/>
<evidence type="ECO:0000313" key="2">
    <source>
        <dbReference type="EMBL" id="GMA42054.1"/>
    </source>
</evidence>
<gene>
    <name evidence="2" type="ORF">GCM10025883_40990</name>
</gene>
<protein>
    <recommendedName>
        <fullName evidence="1">DUF559 domain-containing protein</fullName>
    </recommendedName>
</protein>
<dbReference type="Gene3D" id="3.40.960.10">
    <property type="entry name" value="VSR Endonuclease"/>
    <property type="match status" value="1"/>
</dbReference>
<dbReference type="EMBL" id="BSUO01000001">
    <property type="protein sequence ID" value="GMA42054.1"/>
    <property type="molecule type" value="Genomic_DNA"/>
</dbReference>
<name>A0ABQ6IVS6_9MICO</name>
<keyword evidence="3" id="KW-1185">Reference proteome</keyword>
<evidence type="ECO:0000259" key="1">
    <source>
        <dbReference type="Pfam" id="PF04480"/>
    </source>
</evidence>
<comment type="caution">
    <text evidence="2">The sequence shown here is derived from an EMBL/GenBank/DDBJ whole genome shotgun (WGS) entry which is preliminary data.</text>
</comment>
<dbReference type="RefSeq" id="WP_284305515.1">
    <property type="nucleotide sequence ID" value="NZ_BSUO01000001.1"/>
</dbReference>
<evidence type="ECO:0000313" key="3">
    <source>
        <dbReference type="Proteomes" id="UP001157126"/>
    </source>
</evidence>
<accession>A0ABQ6IVS6</accession>
<dbReference type="InterPro" id="IPR007569">
    <property type="entry name" value="DUF559"/>
</dbReference>
<dbReference type="Pfam" id="PF04480">
    <property type="entry name" value="DUF559"/>
    <property type="match status" value="1"/>
</dbReference>
<dbReference type="InterPro" id="IPR011335">
    <property type="entry name" value="Restrct_endonuc-II-like"/>
</dbReference>